<keyword evidence="9" id="KW-0226">DNA condensation</keyword>
<evidence type="ECO:0000313" key="13">
    <source>
        <dbReference type="Proteomes" id="UP000525078"/>
    </source>
</evidence>
<evidence type="ECO:0000256" key="10">
    <source>
        <dbReference type="ARBA" id="ARBA00023306"/>
    </source>
</evidence>
<evidence type="ECO:0000256" key="11">
    <source>
        <dbReference type="SAM" id="MobiDB-lite"/>
    </source>
</evidence>
<evidence type="ECO:0000313" key="12">
    <source>
        <dbReference type="EMBL" id="KAF4365763.1"/>
    </source>
</evidence>
<evidence type="ECO:0000256" key="9">
    <source>
        <dbReference type="ARBA" id="ARBA00023067"/>
    </source>
</evidence>
<dbReference type="GO" id="GO:0051301">
    <property type="term" value="P:cell division"/>
    <property type="evidence" value="ECO:0007669"/>
    <property type="project" value="UniProtKB-KW"/>
</dbReference>
<protein>
    <recommendedName>
        <fullName evidence="4">Condensin complex subunit 2</fullName>
    </recommendedName>
</protein>
<evidence type="ECO:0000256" key="6">
    <source>
        <dbReference type="ARBA" id="ARBA00022490"/>
    </source>
</evidence>
<accession>A0A7J6F4W9</accession>
<dbReference type="PANTHER" id="PTHR13108:SF9">
    <property type="entry name" value="CONDENSIN COMPLEX SUBUNIT 2"/>
    <property type="match status" value="1"/>
</dbReference>
<comment type="caution">
    <text evidence="12">The sequence shown here is derived from an EMBL/GenBank/DDBJ whole genome shotgun (WGS) entry which is preliminary data.</text>
</comment>
<gene>
    <name evidence="12" type="ORF">F8388_003432</name>
</gene>
<name>A0A7J6F4W9_CANSA</name>
<comment type="similarity">
    <text evidence="3">Belongs to the CND2 (condensin subunit 2) family.</text>
</comment>
<evidence type="ECO:0000256" key="3">
    <source>
        <dbReference type="ARBA" id="ARBA00009471"/>
    </source>
</evidence>
<dbReference type="Pfam" id="PF05786">
    <property type="entry name" value="Cnd2"/>
    <property type="match status" value="1"/>
</dbReference>
<evidence type="ECO:0000256" key="1">
    <source>
        <dbReference type="ARBA" id="ARBA00004286"/>
    </source>
</evidence>
<evidence type="ECO:0000256" key="5">
    <source>
        <dbReference type="ARBA" id="ARBA00022454"/>
    </source>
</evidence>
<keyword evidence="5" id="KW-0158">Chromosome</keyword>
<proteinExistence type="inferred from homology"/>
<evidence type="ECO:0000256" key="7">
    <source>
        <dbReference type="ARBA" id="ARBA00022618"/>
    </source>
</evidence>
<keyword evidence="6" id="KW-0963">Cytoplasm</keyword>
<feature type="region of interest" description="Disordered" evidence="11">
    <location>
        <begin position="1"/>
        <end position="22"/>
    </location>
</feature>
<keyword evidence="7" id="KW-0132">Cell division</keyword>
<feature type="compositionally biased region" description="Low complexity" evidence="11">
    <location>
        <begin position="8"/>
        <end position="22"/>
    </location>
</feature>
<reference evidence="12 13" key="1">
    <citation type="journal article" date="2020" name="bioRxiv">
        <title>Sequence and annotation of 42 cannabis genomes reveals extensive copy number variation in cannabinoid synthesis and pathogen resistance genes.</title>
        <authorList>
            <person name="Mckernan K.J."/>
            <person name="Helbert Y."/>
            <person name="Kane L.T."/>
            <person name="Ebling H."/>
            <person name="Zhang L."/>
            <person name="Liu B."/>
            <person name="Eaton Z."/>
            <person name="Mclaughlin S."/>
            <person name="Kingan S."/>
            <person name="Baybayan P."/>
            <person name="Concepcion G."/>
            <person name="Jordan M."/>
            <person name="Riva A."/>
            <person name="Barbazuk W."/>
            <person name="Harkins T."/>
        </authorList>
    </citation>
    <scope>NUCLEOTIDE SEQUENCE [LARGE SCALE GENOMIC DNA]</scope>
    <source>
        <strain evidence="13">cv. Jamaican Lion 4</strain>
        <tissue evidence="12">Leaf</tissue>
    </source>
</reference>
<evidence type="ECO:0000256" key="4">
    <source>
        <dbReference type="ARBA" id="ARBA00016065"/>
    </source>
</evidence>
<sequence length="95" mass="10452">MDLSDETNSPSSSLKSSNSTITSSKLSVQFGFTGQGNKTSREYKNLWEDLPHCSNFIASCTLEAGVKIYSLGVDSVHSEAYKINPQLCEALLKEW</sequence>
<dbReference type="GO" id="GO:0007076">
    <property type="term" value="P:mitotic chromosome condensation"/>
    <property type="evidence" value="ECO:0007669"/>
    <property type="project" value="InterPro"/>
</dbReference>
<keyword evidence="10" id="KW-0131">Cell cycle</keyword>
<dbReference type="GO" id="GO:0005737">
    <property type="term" value="C:cytoplasm"/>
    <property type="evidence" value="ECO:0007669"/>
    <property type="project" value="UniProtKB-SubCell"/>
</dbReference>
<evidence type="ECO:0000256" key="2">
    <source>
        <dbReference type="ARBA" id="ARBA00004496"/>
    </source>
</evidence>
<evidence type="ECO:0000256" key="8">
    <source>
        <dbReference type="ARBA" id="ARBA00022776"/>
    </source>
</evidence>
<dbReference type="EMBL" id="JAATIP010000157">
    <property type="protein sequence ID" value="KAF4365763.1"/>
    <property type="molecule type" value="Genomic_DNA"/>
</dbReference>
<dbReference type="InterPro" id="IPR022816">
    <property type="entry name" value="Condensin_barren_su2"/>
</dbReference>
<dbReference type="AlphaFoldDB" id="A0A7J6F4W9"/>
<dbReference type="PANTHER" id="PTHR13108">
    <property type="entry name" value="CONDENSIN COMPLEX SUBUNIT 2"/>
    <property type="match status" value="1"/>
</dbReference>
<comment type="subcellular location">
    <subcellularLocation>
        <location evidence="1">Chromosome</location>
    </subcellularLocation>
    <subcellularLocation>
        <location evidence="2">Cytoplasm</location>
    </subcellularLocation>
</comment>
<dbReference type="GO" id="GO:0000796">
    <property type="term" value="C:condensin complex"/>
    <property type="evidence" value="ECO:0007669"/>
    <property type="project" value="InterPro"/>
</dbReference>
<organism evidence="12 13">
    <name type="scientific">Cannabis sativa</name>
    <name type="common">Hemp</name>
    <name type="synonym">Marijuana</name>
    <dbReference type="NCBI Taxonomy" id="3483"/>
    <lineage>
        <taxon>Eukaryota</taxon>
        <taxon>Viridiplantae</taxon>
        <taxon>Streptophyta</taxon>
        <taxon>Embryophyta</taxon>
        <taxon>Tracheophyta</taxon>
        <taxon>Spermatophyta</taxon>
        <taxon>Magnoliopsida</taxon>
        <taxon>eudicotyledons</taxon>
        <taxon>Gunneridae</taxon>
        <taxon>Pentapetalae</taxon>
        <taxon>rosids</taxon>
        <taxon>fabids</taxon>
        <taxon>Rosales</taxon>
        <taxon>Cannabaceae</taxon>
        <taxon>Cannabis</taxon>
    </lineage>
</organism>
<dbReference type="GO" id="GO:0003682">
    <property type="term" value="F:chromatin binding"/>
    <property type="evidence" value="ECO:0007669"/>
    <property type="project" value="TreeGrafter"/>
</dbReference>
<keyword evidence="8" id="KW-0498">Mitosis</keyword>
<dbReference type="Proteomes" id="UP000525078">
    <property type="component" value="Unassembled WGS sequence"/>
</dbReference>